<dbReference type="Proteomes" id="UP001329915">
    <property type="component" value="Chromosome"/>
</dbReference>
<evidence type="ECO:0000256" key="3">
    <source>
        <dbReference type="ARBA" id="ARBA00023014"/>
    </source>
</evidence>
<keyword evidence="2" id="KW-0408">Iron</keyword>
<evidence type="ECO:0000313" key="5">
    <source>
        <dbReference type="EMBL" id="WRO23135.1"/>
    </source>
</evidence>
<accession>A0AAU0USB4</accession>
<dbReference type="AlphaFoldDB" id="A0AAU0USB4"/>
<dbReference type="GO" id="GO:0046872">
    <property type="term" value="F:metal ion binding"/>
    <property type="evidence" value="ECO:0007669"/>
    <property type="project" value="UniProtKB-KW"/>
</dbReference>
<keyword evidence="1" id="KW-0479">Metal-binding</keyword>
<dbReference type="PANTHER" id="PTHR42827">
    <property type="entry name" value="IRON-SULFUR CLUSTER-BINDING PROTEIN-RELATED"/>
    <property type="match status" value="1"/>
</dbReference>
<dbReference type="KEGG" id="dbc:MFMK1_002984"/>
<dbReference type="PROSITE" id="PS51379">
    <property type="entry name" value="4FE4S_FER_2"/>
    <property type="match status" value="1"/>
</dbReference>
<keyword evidence="6" id="KW-1185">Reference proteome</keyword>
<feature type="domain" description="4Fe-4S ferredoxin-type" evidence="4">
    <location>
        <begin position="158"/>
        <end position="185"/>
    </location>
</feature>
<evidence type="ECO:0000313" key="6">
    <source>
        <dbReference type="Proteomes" id="UP001329915"/>
    </source>
</evidence>
<reference evidence="5 6" key="1">
    <citation type="submission" date="2023-04" db="EMBL/GenBank/DDBJ databases">
        <authorList>
            <person name="Hsu D."/>
        </authorList>
    </citation>
    <scope>NUCLEOTIDE SEQUENCE [LARGE SCALE GENOMIC DNA]</scope>
    <source>
        <strain evidence="5 6">MK1</strain>
    </source>
</reference>
<name>A0AAU0USB4_9FIRM</name>
<dbReference type="SUPFAM" id="SSF46548">
    <property type="entry name" value="alpha-helical ferredoxin"/>
    <property type="match status" value="1"/>
</dbReference>
<dbReference type="RefSeq" id="WP_366922522.1">
    <property type="nucleotide sequence ID" value="NZ_CP121694.1"/>
</dbReference>
<dbReference type="GO" id="GO:0051536">
    <property type="term" value="F:iron-sulfur cluster binding"/>
    <property type="evidence" value="ECO:0007669"/>
    <property type="project" value="UniProtKB-KW"/>
</dbReference>
<dbReference type="PANTHER" id="PTHR42827:SF1">
    <property type="entry name" value="IRON-SULFUR CLUSTER-BINDING PROTEIN"/>
    <property type="match status" value="1"/>
</dbReference>
<dbReference type="SUPFAM" id="SSF54862">
    <property type="entry name" value="4Fe-4S ferredoxins"/>
    <property type="match status" value="1"/>
</dbReference>
<organism evidence="5 6">
    <name type="scientific">Metallumcola ferriviriculae</name>
    <dbReference type="NCBI Taxonomy" id="3039180"/>
    <lineage>
        <taxon>Bacteria</taxon>
        <taxon>Bacillati</taxon>
        <taxon>Bacillota</taxon>
        <taxon>Clostridia</taxon>
        <taxon>Neomoorellales</taxon>
        <taxon>Desulfitibacteraceae</taxon>
        <taxon>Metallumcola</taxon>
    </lineage>
</organism>
<gene>
    <name evidence="5" type="ORF">MFMK1_002984</name>
</gene>
<sequence>MREKIKKYAVELGVEDVGIAAVEDYQSPQSPALESIYPGAKSMVVLAYRELSTCESPNPQIAMNGRLDVMEFSRSCNYKVAQFLERECGAKAMTVPASWPMDINNKTKGVIGEVSLRHAAIAAGLGAFGRHNLVVHPQLGSRMIFTAILSDLEITSDAPPKENPCDQCNQCVEACPAQALNEEGKTDFFKCLKNSQPYGLGGNIRFWSKFADASPEDRKEMLRDDYFWRLYQAGFIGFQYFCFKCLAACPVGQR</sequence>
<protein>
    <recommendedName>
        <fullName evidence="4">4Fe-4S ferredoxin-type domain-containing protein</fullName>
    </recommendedName>
</protein>
<evidence type="ECO:0000259" key="4">
    <source>
        <dbReference type="PROSITE" id="PS51379"/>
    </source>
</evidence>
<dbReference type="PROSITE" id="PS00198">
    <property type="entry name" value="4FE4S_FER_1"/>
    <property type="match status" value="1"/>
</dbReference>
<dbReference type="InterPro" id="IPR017896">
    <property type="entry name" value="4Fe4S_Fe-S-bd"/>
</dbReference>
<evidence type="ECO:0000256" key="1">
    <source>
        <dbReference type="ARBA" id="ARBA00022723"/>
    </source>
</evidence>
<keyword evidence="3" id="KW-0411">Iron-sulfur</keyword>
<dbReference type="EMBL" id="CP121694">
    <property type="protein sequence ID" value="WRO23135.1"/>
    <property type="molecule type" value="Genomic_DNA"/>
</dbReference>
<dbReference type="InterPro" id="IPR017900">
    <property type="entry name" value="4Fe4S_Fe_S_CS"/>
</dbReference>
<evidence type="ECO:0000256" key="2">
    <source>
        <dbReference type="ARBA" id="ARBA00023004"/>
    </source>
</evidence>
<proteinExistence type="predicted"/>